<sequence length="109" mass="11990">MSDDDLENDEIEREDDSDADDTDDLPVADHDDGDDDDSDAPVVKSRKKAAAQTDALEGLSLEAKEREREMLARQMEEFMARGGKIQEVGANVVADPPKKPEGKYGSRPI</sequence>
<comment type="caution">
    <text evidence="3">The sequence shown here is derived from an EMBL/GenBank/DDBJ whole genome shotgun (WGS) entry which is preliminary data.</text>
</comment>
<dbReference type="EMBL" id="BMFF01000002">
    <property type="protein sequence ID" value="GGC92936.1"/>
    <property type="molecule type" value="Genomic_DNA"/>
</dbReference>
<dbReference type="RefSeq" id="WP_150276280.1">
    <property type="nucleotide sequence ID" value="NZ_BMFF01000002.1"/>
</dbReference>
<dbReference type="Pfam" id="PF20661">
    <property type="entry name" value="SutA-RBD"/>
    <property type="match status" value="1"/>
</dbReference>
<feature type="region of interest" description="Disordered" evidence="1">
    <location>
        <begin position="89"/>
        <end position="109"/>
    </location>
</feature>
<name>A0ABQ1PAM8_9GAMM</name>
<organism evidence="3 4">
    <name type="scientific">Halopseudomonas salina</name>
    <dbReference type="NCBI Taxonomy" id="1323744"/>
    <lineage>
        <taxon>Bacteria</taxon>
        <taxon>Pseudomonadati</taxon>
        <taxon>Pseudomonadota</taxon>
        <taxon>Gammaproteobacteria</taxon>
        <taxon>Pseudomonadales</taxon>
        <taxon>Pseudomonadaceae</taxon>
        <taxon>Halopseudomonas</taxon>
    </lineage>
</organism>
<gene>
    <name evidence="3" type="ORF">GCM10007418_10550</name>
</gene>
<reference evidence="4" key="1">
    <citation type="journal article" date="2019" name="Int. J. Syst. Evol. Microbiol.">
        <title>The Global Catalogue of Microorganisms (GCM) 10K type strain sequencing project: providing services to taxonomists for standard genome sequencing and annotation.</title>
        <authorList>
            <consortium name="The Broad Institute Genomics Platform"/>
            <consortium name="The Broad Institute Genome Sequencing Center for Infectious Disease"/>
            <person name="Wu L."/>
            <person name="Ma J."/>
        </authorList>
    </citation>
    <scope>NUCLEOTIDE SEQUENCE [LARGE SCALE GENOMIC DNA]</scope>
    <source>
        <strain evidence="4">CGMCC 1.12482</strain>
    </source>
</reference>
<feature type="compositionally biased region" description="Basic and acidic residues" evidence="1">
    <location>
        <begin position="96"/>
        <end position="109"/>
    </location>
</feature>
<keyword evidence="4" id="KW-1185">Reference proteome</keyword>
<proteinExistence type="predicted"/>
<feature type="region of interest" description="Disordered" evidence="1">
    <location>
        <begin position="1"/>
        <end position="52"/>
    </location>
</feature>
<dbReference type="InterPro" id="IPR049191">
    <property type="entry name" value="SutA_RBD"/>
</dbReference>
<feature type="compositionally biased region" description="Acidic residues" evidence="1">
    <location>
        <begin position="1"/>
        <end position="39"/>
    </location>
</feature>
<evidence type="ECO:0000256" key="1">
    <source>
        <dbReference type="SAM" id="MobiDB-lite"/>
    </source>
</evidence>
<accession>A0ABQ1PAM8</accession>
<evidence type="ECO:0000313" key="4">
    <source>
        <dbReference type="Proteomes" id="UP000638188"/>
    </source>
</evidence>
<evidence type="ECO:0000313" key="3">
    <source>
        <dbReference type="EMBL" id="GGC92936.1"/>
    </source>
</evidence>
<feature type="domain" description="Transcriptional regulator SutA RNAP-binding" evidence="2">
    <location>
        <begin position="63"/>
        <end position="96"/>
    </location>
</feature>
<evidence type="ECO:0000259" key="2">
    <source>
        <dbReference type="Pfam" id="PF20661"/>
    </source>
</evidence>
<protein>
    <recommendedName>
        <fullName evidence="2">Transcriptional regulator SutA RNAP-binding domain-containing protein</fullName>
    </recommendedName>
</protein>
<dbReference type="Proteomes" id="UP000638188">
    <property type="component" value="Unassembled WGS sequence"/>
</dbReference>